<evidence type="ECO:0000256" key="6">
    <source>
        <dbReference type="ARBA" id="ARBA00022490"/>
    </source>
</evidence>
<dbReference type="GO" id="GO:0031083">
    <property type="term" value="C:BLOC-1 complex"/>
    <property type="evidence" value="ECO:0007669"/>
    <property type="project" value="InterPro"/>
</dbReference>
<dbReference type="Proteomes" id="UP001306508">
    <property type="component" value="Unassembled WGS sequence"/>
</dbReference>
<evidence type="ECO:0000256" key="1">
    <source>
        <dbReference type="ARBA" id="ARBA00003807"/>
    </source>
</evidence>
<comment type="caution">
    <text evidence="9">The sequence shown here is derived from an EMBL/GenBank/DDBJ whole genome shotgun (WGS) entry which is preliminary data.</text>
</comment>
<proteinExistence type="inferred from homology"/>
<dbReference type="EMBL" id="JAWIZZ010000045">
    <property type="protein sequence ID" value="KAK5780096.1"/>
    <property type="molecule type" value="Genomic_DNA"/>
</dbReference>
<evidence type="ECO:0000313" key="10">
    <source>
        <dbReference type="Proteomes" id="UP001306508"/>
    </source>
</evidence>
<keyword evidence="6" id="KW-0963">Cytoplasm</keyword>
<evidence type="ECO:0000256" key="3">
    <source>
        <dbReference type="ARBA" id="ARBA00007289"/>
    </source>
</evidence>
<protein>
    <recommendedName>
        <fullName evidence="4">Biogenesis of lysosome-related organelles complex 1 subunit CNL1</fullName>
    </recommendedName>
    <alternativeName>
        <fullName evidence="7">CNO-like protein 1</fullName>
    </alternativeName>
</protein>
<evidence type="ECO:0000256" key="8">
    <source>
        <dbReference type="SAM" id="MobiDB-lite"/>
    </source>
</evidence>
<gene>
    <name evidence="9" type="ORF">RI543_002638</name>
</gene>
<reference evidence="10" key="1">
    <citation type="submission" date="2023-07" db="EMBL/GenBank/DDBJ databases">
        <title>A draft genome of Kazachstania heterogenica Y-27499.</title>
        <authorList>
            <person name="Donic C."/>
            <person name="Kralova J.S."/>
            <person name="Fidel L."/>
            <person name="Ben-Dor S."/>
            <person name="Jung S."/>
        </authorList>
    </citation>
    <scope>NUCLEOTIDE SEQUENCE [LARGE SCALE GENOMIC DNA]</scope>
    <source>
        <strain evidence="10">Y27499</strain>
    </source>
</reference>
<comment type="similarity">
    <text evidence="3">Belongs to the BLOC1S4 family.</text>
</comment>
<evidence type="ECO:0000256" key="2">
    <source>
        <dbReference type="ARBA" id="ARBA00004496"/>
    </source>
</evidence>
<dbReference type="PANTHER" id="PTHR39145:SF1">
    <property type="entry name" value="BIOGENESIS OF LYSOSOME-RELATED ORGANELLES COMPLEX 1 SUBUNIT CNL1"/>
    <property type="match status" value="1"/>
</dbReference>
<dbReference type="AlphaFoldDB" id="A0AAN7W306"/>
<dbReference type="PANTHER" id="PTHR39145">
    <property type="entry name" value="BIOGENESIS OF LYSOSOME-RELATED ORGANELLES COMPLEX 1 SUBUNIT CNL1"/>
    <property type="match status" value="1"/>
</dbReference>
<dbReference type="InterPro" id="IPR034455">
    <property type="entry name" value="CNL1"/>
</dbReference>
<dbReference type="GO" id="GO:0007032">
    <property type="term" value="P:endosome organization"/>
    <property type="evidence" value="ECO:0007669"/>
    <property type="project" value="TreeGrafter"/>
</dbReference>
<keyword evidence="5" id="KW-0813">Transport</keyword>
<sequence length="134" mass="15838">MGQKEDIPQEEVVTEEEPGNDSQKIDQDVNDLGINRLILDYDYLLYKINDYVQSIQLRTNLLCMEQNRLIEADIIDGLINANIDHLTYILEKCDELETHFDMMDQIDQIVQSFKDRLQSIRSEYNQLKKNEKIK</sequence>
<feature type="compositionally biased region" description="Acidic residues" evidence="8">
    <location>
        <begin position="8"/>
        <end position="19"/>
    </location>
</feature>
<comment type="function">
    <text evidence="1">Component of the biogenesis of lysosome-related organelles complex-1 (BLOC-1), a complex that is involved in endosomal cargo sorting.</text>
</comment>
<organism evidence="9 10">
    <name type="scientific">Arxiozyma heterogenica</name>
    <dbReference type="NCBI Taxonomy" id="278026"/>
    <lineage>
        <taxon>Eukaryota</taxon>
        <taxon>Fungi</taxon>
        <taxon>Dikarya</taxon>
        <taxon>Ascomycota</taxon>
        <taxon>Saccharomycotina</taxon>
        <taxon>Saccharomycetes</taxon>
        <taxon>Saccharomycetales</taxon>
        <taxon>Saccharomycetaceae</taxon>
        <taxon>Arxiozyma</taxon>
    </lineage>
</organism>
<evidence type="ECO:0000256" key="5">
    <source>
        <dbReference type="ARBA" id="ARBA00022448"/>
    </source>
</evidence>
<dbReference type="GO" id="GO:0005737">
    <property type="term" value="C:cytoplasm"/>
    <property type="evidence" value="ECO:0007669"/>
    <property type="project" value="UniProtKB-SubCell"/>
</dbReference>
<accession>A0AAN7W306</accession>
<name>A0AAN7W306_9SACH</name>
<comment type="subcellular location">
    <subcellularLocation>
        <location evidence="2">Cytoplasm</location>
    </subcellularLocation>
</comment>
<keyword evidence="10" id="KW-1185">Reference proteome</keyword>
<feature type="region of interest" description="Disordered" evidence="8">
    <location>
        <begin position="1"/>
        <end position="25"/>
    </location>
</feature>
<evidence type="ECO:0000256" key="4">
    <source>
        <dbReference type="ARBA" id="ARBA00014971"/>
    </source>
</evidence>
<evidence type="ECO:0000256" key="7">
    <source>
        <dbReference type="ARBA" id="ARBA00029995"/>
    </source>
</evidence>
<evidence type="ECO:0000313" key="9">
    <source>
        <dbReference type="EMBL" id="KAK5780096.1"/>
    </source>
</evidence>